<sequence>MNILEPADLPLLGVPAPVIAGLILVLAVSLFCFILYKRLAVFLTLKPDPRTDNIGKRLARSIIYGFLQFRQPRYLGAGVLHILLFAGFMILSLRSLTLIGRGFASTFHLPFLGGNAGFVYEVIKDYTVLVVLIVCIIAIVRRAVFRPLRYEHPGAKGHGGEAYVILGMVSALMITDMIFDGSALALRSGKEGFQFFPAATVASWCIGKGAAANLLHIGAYWAHILVFFGLLNYLPISKHFHVITAIPNVFFANLHKGQIKPVRWGVADWMELPDIGVGRFEGFTWKHVLDFYSCADCGRCTDNCPANAVGRPLSPKMISIKARDYAYQRYPIFTKPPETEETDFTGVVITEDEIWSCTTCGACEQECPIFIEYIDKIVDMRRYLLDQGSLPQSLQKPMQQIKKKGNAYGGNKAKRGAWAKDLENIQVRELKPGESAEYLFFVDSCGSFDPRIQEISKSFARLMSKAGVDFGILGPDETDSGNEIRRLGEEGLFEQVRDKNIEAFAARSFKEIVTFDPHAFNAIKNDYQAGLKVIHASQMLDLLLTQQRLRLENDYVQGRIVTYHDPCYLGRHNGVYEAPRNVLNRLPGIRYREMQRSFSRSFCCSGGGLLLWYENEHEKERMGERRVRMASDIGAQLIVTACPFCLINLEDAVKTTGNEGKIEVIDLIEIVERCL</sequence>
<dbReference type="GO" id="GO:0051539">
    <property type="term" value="F:4 iron, 4 sulfur cluster binding"/>
    <property type="evidence" value="ECO:0007669"/>
    <property type="project" value="UniProtKB-KW"/>
</dbReference>
<evidence type="ECO:0000313" key="8">
    <source>
        <dbReference type="EMBL" id="HGH60614.1"/>
    </source>
</evidence>
<dbReference type="InterPro" id="IPR004017">
    <property type="entry name" value="Cys_rich_dom"/>
</dbReference>
<dbReference type="PROSITE" id="PS00198">
    <property type="entry name" value="4FE4S_FER_1"/>
    <property type="match status" value="2"/>
</dbReference>
<dbReference type="Gene3D" id="1.20.950.20">
    <property type="entry name" value="Transmembrane di-heme cytochromes, Chain C"/>
    <property type="match status" value="1"/>
</dbReference>
<evidence type="ECO:0000259" key="7">
    <source>
        <dbReference type="PROSITE" id="PS51379"/>
    </source>
</evidence>
<dbReference type="InterPro" id="IPR017896">
    <property type="entry name" value="4Fe4S_Fe-S-bd"/>
</dbReference>
<dbReference type="PANTHER" id="PTHR43255">
    <property type="entry name" value="IRON-SULFUR-BINDING OXIDOREDUCTASE FADF-RELATED-RELATED"/>
    <property type="match status" value="1"/>
</dbReference>
<proteinExistence type="predicted"/>
<feature type="transmembrane region" description="Helical" evidence="6">
    <location>
        <begin position="126"/>
        <end position="144"/>
    </location>
</feature>
<evidence type="ECO:0000256" key="1">
    <source>
        <dbReference type="ARBA" id="ARBA00022485"/>
    </source>
</evidence>
<feature type="transmembrane region" description="Helical" evidence="6">
    <location>
        <begin position="12"/>
        <end position="36"/>
    </location>
</feature>
<dbReference type="InterPro" id="IPR036197">
    <property type="entry name" value="NarG-like_sf"/>
</dbReference>
<dbReference type="Gene3D" id="1.10.1060.10">
    <property type="entry name" value="Alpha-helical ferredoxin"/>
    <property type="match status" value="1"/>
</dbReference>
<dbReference type="GO" id="GO:0016491">
    <property type="term" value="F:oxidoreductase activity"/>
    <property type="evidence" value="ECO:0007669"/>
    <property type="project" value="UniProtKB-KW"/>
</dbReference>
<evidence type="ECO:0000256" key="3">
    <source>
        <dbReference type="ARBA" id="ARBA00023002"/>
    </source>
</evidence>
<reference evidence="8" key="1">
    <citation type="journal article" date="2020" name="mSystems">
        <title>Genome- and Community-Level Interaction Insights into Carbon Utilization and Element Cycling Functions of Hydrothermarchaeota in Hydrothermal Sediment.</title>
        <authorList>
            <person name="Zhou Z."/>
            <person name="Liu Y."/>
            <person name="Xu W."/>
            <person name="Pan J."/>
            <person name="Luo Z.H."/>
            <person name="Li M."/>
        </authorList>
    </citation>
    <scope>NUCLEOTIDE SEQUENCE [LARGE SCALE GENOMIC DNA]</scope>
    <source>
        <strain evidence="8">SpSt-769</strain>
    </source>
</reference>
<gene>
    <name evidence="8" type="ORF">ENV54_04865</name>
</gene>
<keyword evidence="2" id="KW-0479">Metal-binding</keyword>
<dbReference type="PROSITE" id="PS51379">
    <property type="entry name" value="4FE4S_FER_2"/>
    <property type="match status" value="2"/>
</dbReference>
<feature type="transmembrane region" description="Helical" evidence="6">
    <location>
        <begin position="217"/>
        <end position="234"/>
    </location>
</feature>
<feature type="domain" description="4Fe-4S ferredoxin-type" evidence="7">
    <location>
        <begin position="285"/>
        <end position="314"/>
    </location>
</feature>
<dbReference type="InterPro" id="IPR017900">
    <property type="entry name" value="4Fe4S_Fe_S_CS"/>
</dbReference>
<dbReference type="GO" id="GO:0005886">
    <property type="term" value="C:plasma membrane"/>
    <property type="evidence" value="ECO:0007669"/>
    <property type="project" value="TreeGrafter"/>
</dbReference>
<evidence type="ECO:0000256" key="6">
    <source>
        <dbReference type="SAM" id="Phobius"/>
    </source>
</evidence>
<evidence type="ECO:0000256" key="2">
    <source>
        <dbReference type="ARBA" id="ARBA00022723"/>
    </source>
</evidence>
<dbReference type="InterPro" id="IPR009051">
    <property type="entry name" value="Helical_ferredxn"/>
</dbReference>
<dbReference type="GO" id="GO:0046872">
    <property type="term" value="F:metal ion binding"/>
    <property type="evidence" value="ECO:0007669"/>
    <property type="project" value="UniProtKB-KW"/>
</dbReference>
<comment type="caution">
    <text evidence="8">The sequence shown here is derived from an EMBL/GenBank/DDBJ whole genome shotgun (WGS) entry which is preliminary data.</text>
</comment>
<keyword evidence="4" id="KW-0408">Iron</keyword>
<dbReference type="SUPFAM" id="SSF103501">
    <property type="entry name" value="Respiratory nitrate reductase 1 gamma chain"/>
    <property type="match status" value="1"/>
</dbReference>
<keyword evidence="3" id="KW-0560">Oxidoreductase</keyword>
<keyword evidence="6" id="KW-1133">Transmembrane helix</keyword>
<keyword evidence="6" id="KW-0472">Membrane</keyword>
<accession>A0A7C4EUD7</accession>
<evidence type="ECO:0000256" key="5">
    <source>
        <dbReference type="ARBA" id="ARBA00023014"/>
    </source>
</evidence>
<keyword evidence="6" id="KW-0812">Transmembrane</keyword>
<dbReference type="AlphaFoldDB" id="A0A7C4EUD7"/>
<keyword evidence="5" id="KW-0411">Iron-sulfur</keyword>
<dbReference type="Pfam" id="PF02754">
    <property type="entry name" value="CCG"/>
    <property type="match status" value="2"/>
</dbReference>
<feature type="domain" description="4Fe-4S ferredoxin-type" evidence="7">
    <location>
        <begin position="345"/>
        <end position="376"/>
    </location>
</feature>
<dbReference type="SUPFAM" id="SSF46548">
    <property type="entry name" value="alpha-helical ferredoxin"/>
    <property type="match status" value="1"/>
</dbReference>
<keyword evidence="1" id="KW-0004">4Fe-4S</keyword>
<protein>
    <submittedName>
        <fullName evidence="8">(Fe-S)-binding protein</fullName>
    </submittedName>
</protein>
<evidence type="ECO:0000256" key="4">
    <source>
        <dbReference type="ARBA" id="ARBA00023004"/>
    </source>
</evidence>
<dbReference type="InterPro" id="IPR051460">
    <property type="entry name" value="HdrC_iron-sulfur_subunit"/>
</dbReference>
<name>A0A7C4EUD7_9BACT</name>
<dbReference type="PANTHER" id="PTHR43255:SF1">
    <property type="entry name" value="IRON-SULFUR-BINDING OXIDOREDUCTASE FADF-RELATED"/>
    <property type="match status" value="1"/>
</dbReference>
<feature type="transmembrane region" description="Helical" evidence="6">
    <location>
        <begin position="74"/>
        <end position="93"/>
    </location>
</feature>
<organism evidence="8">
    <name type="scientific">Desulfomonile tiedjei</name>
    <dbReference type="NCBI Taxonomy" id="2358"/>
    <lineage>
        <taxon>Bacteria</taxon>
        <taxon>Pseudomonadati</taxon>
        <taxon>Thermodesulfobacteriota</taxon>
        <taxon>Desulfomonilia</taxon>
        <taxon>Desulfomonilales</taxon>
        <taxon>Desulfomonilaceae</taxon>
        <taxon>Desulfomonile</taxon>
    </lineage>
</organism>
<dbReference type="Pfam" id="PF13187">
    <property type="entry name" value="Fer4_9"/>
    <property type="match status" value="1"/>
</dbReference>
<dbReference type="EMBL" id="DTGT01000153">
    <property type="protein sequence ID" value="HGH60614.1"/>
    <property type="molecule type" value="Genomic_DNA"/>
</dbReference>